<sequence length="1095" mass="121268">MDVGPPDQKRPRLTGPAHEQWQSPTGQRTLPPVPSAAPYQQHPFSRPSEPPHLLDRRPSTHTEPTQYDQESRRPNSGPSHVYHHPNPPPAFGPPREAMVKRDPSDEPHPPHYRPSSTGTTADHNVNAPPPHHDAPVRYLPPFEPPHRAPYPTSYAPPQSPMSATEYHPPYSGAGAPRDSFSSVTYPTNNQTQKVRKAQRAAQACDSCRTLKAKCDEGRPSCSTCREKGQECRYRDPPPKQQDKTTTDIMESLIRIEQSVSAMQTEMSTYSAQVKQIKEVQAKYEPRRLSESRFKQEAQEYVPDSNSSRLEYPAQLSSLPESHPLPSTESSVTPGQPQPPHTMEQIRYPDEEEEEEEAGGDPGPQKPPSIPVNHTTGAARLLLTRPISAIVEPIMLKHRIKNEKYPIVQEEKRGLLRLYGRGEGTDAPPGYDRDPLVDHGSDSTSGDTNSDVSSPAGDADTWGQVGGLTPPGNPPPEWVRGGINSEGMPDFSRDVVLRLVHSFKTNVNNMHPLLIPKQLDRLVEIFLKSIPDSQVKPKQVSALQQGYQTHAPVAAGFVRNNPESPGNKRKRSPGLGAEYPSEIQRDWDLKSGHPFRTISSALVLCVLALGAICEHKGKIPNLAPDRERDEDITWSASPTIRNGHPPSPMHSSPSISTPMGIQSPQENDRGQPRSRRTSVEGTFATRGNATKPRNLDVIPGLAYFVYVTDIIGNQLGGNSLQHVHCNILAGLYHGQLARVMESHSYIHQACRGLQVILRPKMDRFKRLKEEGKVGSTKDTPLITAFWTCLQLESDIVAELPCPHSGILTYEEDMPGLDLAAASSIYGFDPLVMESYAAQLFLRKHLNQLHNMFYTPTPDSRSHLVQSAGHFRTLEACDDNLQHVPIYAPHMVFKDDDEPAKNILDARLRAKYFGAKVITYRSFVLKILEYSATKGSKPAGEQMSADFKPGIDVPNIDEGIAPRPESWSKMLQYAENCIKALFQSTSAFYGLGDPSKVRLMVTNIWGTAHAQWGNLLTLGAAYNDPNLNKFVDEGQLRVLFKNTLGLLKLYATPSSALNTDYLLLQYMGEYLKLVDPEPNASTSFSSTSGDMPMSGGH</sequence>
<dbReference type="Proteomes" id="UP000469558">
    <property type="component" value="Unassembled WGS sequence"/>
</dbReference>
<feature type="compositionally biased region" description="Basic and acidic residues" evidence="2">
    <location>
        <begin position="430"/>
        <end position="440"/>
    </location>
</feature>
<feature type="compositionally biased region" description="Polar residues" evidence="2">
    <location>
        <begin position="179"/>
        <end position="189"/>
    </location>
</feature>
<dbReference type="PROSITE" id="PS00463">
    <property type="entry name" value="ZN2_CY6_FUNGAL_1"/>
    <property type="match status" value="1"/>
</dbReference>
<organism evidence="4 5">
    <name type="scientific">Lachnellula suecica</name>
    <dbReference type="NCBI Taxonomy" id="602035"/>
    <lineage>
        <taxon>Eukaryota</taxon>
        <taxon>Fungi</taxon>
        <taxon>Dikarya</taxon>
        <taxon>Ascomycota</taxon>
        <taxon>Pezizomycotina</taxon>
        <taxon>Leotiomycetes</taxon>
        <taxon>Helotiales</taxon>
        <taxon>Lachnaceae</taxon>
        <taxon>Lachnellula</taxon>
    </lineage>
</organism>
<dbReference type="GO" id="GO:0000981">
    <property type="term" value="F:DNA-binding transcription factor activity, RNA polymerase II-specific"/>
    <property type="evidence" value="ECO:0007669"/>
    <property type="project" value="InterPro"/>
</dbReference>
<dbReference type="EMBL" id="QGMK01000094">
    <property type="protein sequence ID" value="TVY84323.1"/>
    <property type="molecule type" value="Genomic_DNA"/>
</dbReference>
<proteinExistence type="predicted"/>
<dbReference type="PROSITE" id="PS50048">
    <property type="entry name" value="ZN2_CY6_FUNGAL_2"/>
    <property type="match status" value="1"/>
</dbReference>
<feature type="domain" description="Zn(2)-C6 fungal-type" evidence="3">
    <location>
        <begin position="203"/>
        <end position="233"/>
    </location>
</feature>
<dbReference type="SMART" id="SM00066">
    <property type="entry name" value="GAL4"/>
    <property type="match status" value="1"/>
</dbReference>
<dbReference type="SUPFAM" id="SSF57701">
    <property type="entry name" value="Zn2/Cys6 DNA-binding domain"/>
    <property type="match status" value="1"/>
</dbReference>
<feature type="region of interest" description="Disordered" evidence="2">
    <location>
        <begin position="635"/>
        <end position="689"/>
    </location>
</feature>
<feature type="region of interest" description="Disordered" evidence="2">
    <location>
        <begin position="419"/>
        <end position="477"/>
    </location>
</feature>
<feature type="compositionally biased region" description="Low complexity" evidence="2">
    <location>
        <begin position="441"/>
        <end position="453"/>
    </location>
</feature>
<evidence type="ECO:0000256" key="1">
    <source>
        <dbReference type="ARBA" id="ARBA00023242"/>
    </source>
</evidence>
<dbReference type="OrthoDB" id="5244761at2759"/>
<accession>A0A8T9CNS2</accession>
<feature type="region of interest" description="Disordered" evidence="2">
    <location>
        <begin position="227"/>
        <end position="246"/>
    </location>
</feature>
<name>A0A8T9CNS2_9HELO</name>
<feature type="region of interest" description="Disordered" evidence="2">
    <location>
        <begin position="556"/>
        <end position="578"/>
    </location>
</feature>
<feature type="compositionally biased region" description="Polar residues" evidence="2">
    <location>
        <begin position="61"/>
        <end position="78"/>
    </location>
</feature>
<comment type="caution">
    <text evidence="4">The sequence shown here is derived from an EMBL/GenBank/DDBJ whole genome shotgun (WGS) entry which is preliminary data.</text>
</comment>
<evidence type="ECO:0000256" key="2">
    <source>
        <dbReference type="SAM" id="MobiDB-lite"/>
    </source>
</evidence>
<dbReference type="InterPro" id="IPR053181">
    <property type="entry name" value="EcdB-like_regulator"/>
</dbReference>
<feature type="compositionally biased region" description="Low complexity" evidence="2">
    <location>
        <begin position="648"/>
        <end position="658"/>
    </location>
</feature>
<dbReference type="InterPro" id="IPR001138">
    <property type="entry name" value="Zn2Cys6_DnaBD"/>
</dbReference>
<reference evidence="4 5" key="1">
    <citation type="submission" date="2018-05" db="EMBL/GenBank/DDBJ databases">
        <title>Genome sequencing and assembly of the regulated plant pathogen Lachnellula willkommii and related sister species for the development of diagnostic species identification markers.</title>
        <authorList>
            <person name="Giroux E."/>
            <person name="Bilodeau G."/>
        </authorList>
    </citation>
    <scope>NUCLEOTIDE SEQUENCE [LARGE SCALE GENOMIC DNA]</scope>
    <source>
        <strain evidence="4 5">CBS 268.59</strain>
    </source>
</reference>
<feature type="compositionally biased region" description="Low complexity" evidence="2">
    <location>
        <begin position="315"/>
        <end position="330"/>
    </location>
</feature>
<keyword evidence="5" id="KW-1185">Reference proteome</keyword>
<feature type="compositionally biased region" description="Basic and acidic residues" evidence="2">
    <location>
        <begin position="227"/>
        <end position="245"/>
    </location>
</feature>
<evidence type="ECO:0000259" key="3">
    <source>
        <dbReference type="PROSITE" id="PS50048"/>
    </source>
</evidence>
<dbReference type="PANTHER" id="PTHR47785:SF4">
    <property type="entry name" value="ZN(II)2CYS6 TRANSCRIPTION FACTOR (EUROFUNG)"/>
    <property type="match status" value="1"/>
</dbReference>
<dbReference type="CDD" id="cd00067">
    <property type="entry name" value="GAL4"/>
    <property type="match status" value="1"/>
</dbReference>
<dbReference type="PANTHER" id="PTHR47785">
    <property type="entry name" value="ZN(II)2CYS6 TRANSCRIPTION FACTOR (EUROFUNG)-RELATED-RELATED"/>
    <property type="match status" value="1"/>
</dbReference>
<feature type="compositionally biased region" description="Acidic residues" evidence="2">
    <location>
        <begin position="349"/>
        <end position="358"/>
    </location>
</feature>
<gene>
    <name evidence="4" type="ORF">LSUE1_G000989</name>
</gene>
<evidence type="ECO:0000313" key="5">
    <source>
        <dbReference type="Proteomes" id="UP000469558"/>
    </source>
</evidence>
<dbReference type="GO" id="GO:0008270">
    <property type="term" value="F:zinc ion binding"/>
    <property type="evidence" value="ECO:0007669"/>
    <property type="project" value="InterPro"/>
</dbReference>
<dbReference type="AlphaFoldDB" id="A0A8T9CNS2"/>
<feature type="compositionally biased region" description="Basic and acidic residues" evidence="2">
    <location>
        <begin position="282"/>
        <end position="297"/>
    </location>
</feature>
<dbReference type="Gene3D" id="4.10.240.10">
    <property type="entry name" value="Zn(2)-C6 fungal-type DNA-binding domain"/>
    <property type="match status" value="1"/>
</dbReference>
<feature type="region of interest" description="Disordered" evidence="2">
    <location>
        <begin position="1"/>
        <end position="194"/>
    </location>
</feature>
<feature type="region of interest" description="Disordered" evidence="2">
    <location>
        <begin position="282"/>
        <end position="373"/>
    </location>
</feature>
<protein>
    <recommendedName>
        <fullName evidence="3">Zn(2)-C6 fungal-type domain-containing protein</fullName>
    </recommendedName>
</protein>
<dbReference type="Pfam" id="PF00172">
    <property type="entry name" value="Zn_clus"/>
    <property type="match status" value="1"/>
</dbReference>
<feature type="compositionally biased region" description="Polar residues" evidence="2">
    <location>
        <begin position="114"/>
        <end position="123"/>
    </location>
</feature>
<dbReference type="InterPro" id="IPR036864">
    <property type="entry name" value="Zn2-C6_fun-type_DNA-bd_sf"/>
</dbReference>
<evidence type="ECO:0000313" key="4">
    <source>
        <dbReference type="EMBL" id="TVY84323.1"/>
    </source>
</evidence>
<feature type="compositionally biased region" description="Basic and acidic residues" evidence="2">
    <location>
        <begin position="97"/>
        <end position="109"/>
    </location>
</feature>
<keyword evidence="1" id="KW-0539">Nucleus</keyword>